<proteinExistence type="predicted"/>
<keyword evidence="2" id="KW-0614">Plasmid</keyword>
<keyword evidence="1" id="KW-0812">Transmembrane</keyword>
<sequence length="46" mass="5278">MPAHPVKSKALPRGINSINSFIIFLAIYRLFFQVHPELGIFLNRPN</sequence>
<reference evidence="2" key="1">
    <citation type="submission" date="2018-11" db="EMBL/GenBank/DDBJ databases">
        <authorList>
            <person name="Qin S."/>
            <person name="Cheng J."/>
        </authorList>
    </citation>
    <scope>NUCLEOTIDE SEQUENCE</scope>
    <source>
        <strain evidence="3">KP17-15</strain>
        <strain evidence="2">KP17-16</strain>
        <plasmid evidence="3">p17-15-KPC</plasmid>
        <plasmid evidence="2">p17-16-KPC</plasmid>
    </source>
</reference>
<dbReference type="AlphaFoldDB" id="A0A3T0V9U0"/>
<evidence type="ECO:0000256" key="1">
    <source>
        <dbReference type="SAM" id="Phobius"/>
    </source>
</evidence>
<accession>A0A3T0V9U0</accession>
<evidence type="ECO:0000313" key="3">
    <source>
        <dbReference type="EMBL" id="QAR16070.1"/>
    </source>
</evidence>
<keyword evidence="1" id="KW-1133">Transmembrane helix</keyword>
<organism evidence="2">
    <name type="scientific">Klebsiella pneumoniae</name>
    <dbReference type="NCBI Taxonomy" id="573"/>
    <lineage>
        <taxon>Bacteria</taxon>
        <taxon>Pseudomonadati</taxon>
        <taxon>Pseudomonadota</taxon>
        <taxon>Gammaproteobacteria</taxon>
        <taxon>Enterobacterales</taxon>
        <taxon>Enterobacteriaceae</taxon>
        <taxon>Klebsiella/Raoultella group</taxon>
        <taxon>Klebsiella</taxon>
        <taxon>Klebsiella pneumoniae complex</taxon>
    </lineage>
</organism>
<geneLocation type="plasmid" evidence="2">
    <name>p17-16-KPC</name>
</geneLocation>
<geneLocation type="plasmid" evidence="3">
    <name>p17-15-KPC</name>
</geneLocation>
<feature type="transmembrane region" description="Helical" evidence="1">
    <location>
        <begin position="21"/>
        <end position="42"/>
    </location>
</feature>
<dbReference type="EMBL" id="MK183753">
    <property type="protein sequence ID" value="QAR16070.1"/>
    <property type="molecule type" value="Genomic_DNA"/>
</dbReference>
<dbReference type="EMBL" id="MK191023">
    <property type="protein sequence ID" value="AZZ86770.1"/>
    <property type="molecule type" value="Genomic_DNA"/>
</dbReference>
<name>A0A3T0V9U0_KLEPN</name>
<protein>
    <submittedName>
        <fullName evidence="2">Uncharacterized protein</fullName>
    </submittedName>
</protein>
<keyword evidence="1" id="KW-0472">Membrane</keyword>
<evidence type="ECO:0000313" key="2">
    <source>
        <dbReference type="EMBL" id="AZZ86770.1"/>
    </source>
</evidence>